<protein>
    <submittedName>
        <fullName evidence="1">Uncharacterized protein</fullName>
    </submittedName>
</protein>
<dbReference type="EMBL" id="KK852549">
    <property type="protein sequence ID" value="KDR21546.1"/>
    <property type="molecule type" value="Genomic_DNA"/>
</dbReference>
<dbReference type="InParanoid" id="A0A067RCE9"/>
<dbReference type="AlphaFoldDB" id="A0A067RCE9"/>
<evidence type="ECO:0000313" key="2">
    <source>
        <dbReference type="Proteomes" id="UP000027135"/>
    </source>
</evidence>
<gene>
    <name evidence="1" type="ORF">L798_01699</name>
</gene>
<sequence length="41" mass="4755">MNHRMDSGHVNKGFSANEEFDGSIHFDTQHYDEIDLGFKEV</sequence>
<organism evidence="1 2">
    <name type="scientific">Zootermopsis nevadensis</name>
    <name type="common">Dampwood termite</name>
    <dbReference type="NCBI Taxonomy" id="136037"/>
    <lineage>
        <taxon>Eukaryota</taxon>
        <taxon>Metazoa</taxon>
        <taxon>Ecdysozoa</taxon>
        <taxon>Arthropoda</taxon>
        <taxon>Hexapoda</taxon>
        <taxon>Insecta</taxon>
        <taxon>Pterygota</taxon>
        <taxon>Neoptera</taxon>
        <taxon>Polyneoptera</taxon>
        <taxon>Dictyoptera</taxon>
        <taxon>Blattodea</taxon>
        <taxon>Blattoidea</taxon>
        <taxon>Termitoidae</taxon>
        <taxon>Termopsidae</taxon>
        <taxon>Zootermopsis</taxon>
    </lineage>
</organism>
<dbReference type="Proteomes" id="UP000027135">
    <property type="component" value="Unassembled WGS sequence"/>
</dbReference>
<keyword evidence="2" id="KW-1185">Reference proteome</keyword>
<evidence type="ECO:0000313" key="1">
    <source>
        <dbReference type="EMBL" id="KDR21546.1"/>
    </source>
</evidence>
<proteinExistence type="predicted"/>
<name>A0A067RCE9_ZOONE</name>
<reference evidence="1 2" key="1">
    <citation type="journal article" date="2014" name="Nat. Commun.">
        <title>Molecular traces of alternative social organization in a termite genome.</title>
        <authorList>
            <person name="Terrapon N."/>
            <person name="Li C."/>
            <person name="Robertson H.M."/>
            <person name="Ji L."/>
            <person name="Meng X."/>
            <person name="Booth W."/>
            <person name="Chen Z."/>
            <person name="Childers C.P."/>
            <person name="Glastad K.M."/>
            <person name="Gokhale K."/>
            <person name="Gowin J."/>
            <person name="Gronenberg W."/>
            <person name="Hermansen R.A."/>
            <person name="Hu H."/>
            <person name="Hunt B.G."/>
            <person name="Huylmans A.K."/>
            <person name="Khalil S.M."/>
            <person name="Mitchell R.D."/>
            <person name="Munoz-Torres M.C."/>
            <person name="Mustard J.A."/>
            <person name="Pan H."/>
            <person name="Reese J.T."/>
            <person name="Scharf M.E."/>
            <person name="Sun F."/>
            <person name="Vogel H."/>
            <person name="Xiao J."/>
            <person name="Yang W."/>
            <person name="Yang Z."/>
            <person name="Yang Z."/>
            <person name="Zhou J."/>
            <person name="Zhu J."/>
            <person name="Brent C.S."/>
            <person name="Elsik C.G."/>
            <person name="Goodisman M.A."/>
            <person name="Liberles D.A."/>
            <person name="Roe R.M."/>
            <person name="Vargo E.L."/>
            <person name="Vilcinskas A."/>
            <person name="Wang J."/>
            <person name="Bornberg-Bauer E."/>
            <person name="Korb J."/>
            <person name="Zhang G."/>
            <person name="Liebig J."/>
        </authorList>
    </citation>
    <scope>NUCLEOTIDE SEQUENCE [LARGE SCALE GENOMIC DNA]</scope>
    <source>
        <tissue evidence="1">Whole organism</tissue>
    </source>
</reference>
<accession>A0A067RCE9</accession>